<evidence type="ECO:0000313" key="4">
    <source>
        <dbReference type="Proteomes" id="UP000029444"/>
    </source>
</evidence>
<evidence type="ECO:0000259" key="2">
    <source>
        <dbReference type="Pfam" id="PF14341"/>
    </source>
</evidence>
<reference evidence="3 4" key="1">
    <citation type="submission" date="2012-09" db="EMBL/GenBank/DDBJ databases">
        <title>Genome Sequence of alkane-degrading Bacterium Alcanivorax sp. 19-m-6.</title>
        <authorList>
            <person name="Lai Q."/>
            <person name="Shao Z."/>
        </authorList>
    </citation>
    <scope>NUCLEOTIDE SEQUENCE [LARGE SCALE GENOMIC DNA]</scope>
    <source>
        <strain evidence="3 4">19-m-6</strain>
    </source>
</reference>
<accession>A0A095SGN4</accession>
<feature type="domain" description="Type 4 fimbrial biogenesis protein PilX N-terminal" evidence="2">
    <location>
        <begin position="8"/>
        <end position="57"/>
    </location>
</feature>
<dbReference type="PATRIC" id="fig|1177154.3.peg.3160"/>
<keyword evidence="1" id="KW-1133">Transmembrane helix</keyword>
<dbReference type="InterPro" id="IPR025746">
    <property type="entry name" value="PilX_N_dom"/>
</dbReference>
<comment type="caution">
    <text evidence="3">The sequence shown here is derived from an EMBL/GenBank/DDBJ whole genome shotgun (WGS) entry which is preliminary data.</text>
</comment>
<sequence length="183" mass="19488">MTSLSNQRGAALLVALMILSIVSILGVVAMRTSMFNAKITTTAQVSTITFDGAESALSAVYNEAVFMPQTDPGSIIFQLVNGYQNGVSEVIDRCIGKNKGELFMAKACGQSDVADSRQLLRAGSRTVMKGFSSAPYLSSISSSGGSSVNFVWYEFMSIGKGEVAVFDAEQLNEQHFAKIGIAF</sequence>
<protein>
    <recommendedName>
        <fullName evidence="2">Type 4 fimbrial biogenesis protein PilX N-terminal domain-containing protein</fullName>
    </recommendedName>
</protein>
<dbReference type="eggNOG" id="COG4726">
    <property type="taxonomic scope" value="Bacteria"/>
</dbReference>
<keyword evidence="1" id="KW-0812">Transmembrane</keyword>
<proteinExistence type="predicted"/>
<dbReference type="Proteomes" id="UP000029444">
    <property type="component" value="Unassembled WGS sequence"/>
</dbReference>
<dbReference type="AlphaFoldDB" id="A0A095SGN4"/>
<dbReference type="EMBL" id="ARXV01000015">
    <property type="protein sequence ID" value="KGD63697.1"/>
    <property type="molecule type" value="Genomic_DNA"/>
</dbReference>
<keyword evidence="1" id="KW-0472">Membrane</keyword>
<dbReference type="Pfam" id="PF14341">
    <property type="entry name" value="PilX_N"/>
    <property type="match status" value="1"/>
</dbReference>
<dbReference type="RefSeq" id="WP_035234359.1">
    <property type="nucleotide sequence ID" value="NZ_ARXV01000015.1"/>
</dbReference>
<feature type="transmembrane region" description="Helical" evidence="1">
    <location>
        <begin position="12"/>
        <end position="30"/>
    </location>
</feature>
<dbReference type="OrthoDB" id="6078465at2"/>
<keyword evidence="4" id="KW-1185">Reference proteome</keyword>
<evidence type="ECO:0000313" key="3">
    <source>
        <dbReference type="EMBL" id="KGD63697.1"/>
    </source>
</evidence>
<gene>
    <name evidence="3" type="ORF">Y5S_03120</name>
</gene>
<organism evidence="3 4">
    <name type="scientific">Alcanivorax nanhaiticus</name>
    <dbReference type="NCBI Taxonomy" id="1177154"/>
    <lineage>
        <taxon>Bacteria</taxon>
        <taxon>Pseudomonadati</taxon>
        <taxon>Pseudomonadota</taxon>
        <taxon>Gammaproteobacteria</taxon>
        <taxon>Oceanospirillales</taxon>
        <taxon>Alcanivoracaceae</taxon>
        <taxon>Alcanivorax</taxon>
    </lineage>
</organism>
<name>A0A095SGN4_9GAMM</name>
<evidence type="ECO:0000256" key="1">
    <source>
        <dbReference type="SAM" id="Phobius"/>
    </source>
</evidence>
<dbReference type="STRING" id="1177154.Y5S_03120"/>